<organism evidence="6 7">
    <name type="scientific">Maccoyibacter intestinihominis</name>
    <dbReference type="NCBI Taxonomy" id="3133499"/>
    <lineage>
        <taxon>Bacteria</taxon>
        <taxon>Bacillati</taxon>
        <taxon>Bacillota</taxon>
        <taxon>Clostridia</taxon>
        <taxon>Lachnospirales</taxon>
        <taxon>Lachnospiraceae</taxon>
        <taxon>Maccoyibacter</taxon>
    </lineage>
</organism>
<dbReference type="PANTHER" id="PTHR13370:SF3">
    <property type="entry name" value="TRNA (GUANINE(10)-N2)-METHYLTRANSFERASE HOMOLOG"/>
    <property type="match status" value="1"/>
</dbReference>
<dbReference type="SUPFAM" id="SSF53335">
    <property type="entry name" value="S-adenosyl-L-methionine-dependent methyltransferases"/>
    <property type="match status" value="1"/>
</dbReference>
<dbReference type="RefSeq" id="WP_353530871.1">
    <property type="nucleotide sequence ID" value="NZ_JBBMEX010000007.1"/>
</dbReference>
<keyword evidence="2 6" id="KW-0808">Transferase</keyword>
<dbReference type="Proteomes" id="UP001454489">
    <property type="component" value="Unassembled WGS sequence"/>
</dbReference>
<keyword evidence="7" id="KW-1185">Reference proteome</keyword>
<protein>
    <recommendedName>
        <fullName evidence="4">Methyltransferase</fullName>
        <ecNumber evidence="4">2.1.1.-</ecNumber>
    </recommendedName>
</protein>
<dbReference type="Gene3D" id="3.40.50.150">
    <property type="entry name" value="Vaccinia Virus protein VP39"/>
    <property type="match status" value="1"/>
</dbReference>
<dbReference type="InterPro" id="IPR002941">
    <property type="entry name" value="DNA_methylase_N4/N6"/>
</dbReference>
<dbReference type="InterPro" id="IPR029063">
    <property type="entry name" value="SAM-dependent_MTases_sf"/>
</dbReference>
<dbReference type="PANTHER" id="PTHR13370">
    <property type="entry name" value="RNA METHYLASE-RELATED"/>
    <property type="match status" value="1"/>
</dbReference>
<reference evidence="6 7" key="1">
    <citation type="submission" date="2024-03" db="EMBL/GenBank/DDBJ databases">
        <title>Human intestinal bacterial collection.</title>
        <authorList>
            <person name="Pauvert C."/>
            <person name="Hitch T.C.A."/>
            <person name="Clavel T."/>
        </authorList>
    </citation>
    <scope>NUCLEOTIDE SEQUENCE [LARGE SCALE GENOMIC DNA]</scope>
    <source>
        <strain evidence="6 7">CLA-AA-H185</strain>
    </source>
</reference>
<dbReference type="GO" id="GO:0032259">
    <property type="term" value="P:methylation"/>
    <property type="evidence" value="ECO:0007669"/>
    <property type="project" value="UniProtKB-KW"/>
</dbReference>
<proteinExistence type="inferred from homology"/>
<keyword evidence="3" id="KW-0680">Restriction system</keyword>
<dbReference type="InterPro" id="IPR001091">
    <property type="entry name" value="RM_Methyltransferase"/>
</dbReference>
<dbReference type="PRINTS" id="PR00508">
    <property type="entry name" value="S21N4MTFRASE"/>
</dbReference>
<feature type="domain" description="DNA methylase N-4/N-6" evidence="5">
    <location>
        <begin position="23"/>
        <end position="294"/>
    </location>
</feature>
<gene>
    <name evidence="6" type="ORF">WMO43_08290</name>
</gene>
<comment type="caution">
    <text evidence="6">The sequence shown here is derived from an EMBL/GenBank/DDBJ whole genome shotgun (WGS) entry which is preliminary data.</text>
</comment>
<dbReference type="EC" id="2.1.1.-" evidence="4"/>
<sequence length="300" mass="33991">MKTNSIICGNSIEEIKNIDSNSVHLILSDIPYGISLDTWDILHNNTNSSLLGMSPAQKQSSVFKKRGKPLNGWSEADKNMPIEYYNWCSSWSKEWLRVLKPGASCFVFAGRRFSHRCICAMEDAGFIFKDMIAWEKDSAAHRAQNVKVVFERRGDSENADKWTGWKLGNLRPLFEPILWFMKPYPIGGTLTDNIMLYDVGGYNEEYFKQNPLNNTGIEVCSNIIKCKSSRNDRGLHPAQKPVALMEFLINLTTLEGQVVLDPFCGCGSTLVAAQNLNREYIGIEVNAEYCKIISERLNKK</sequence>
<dbReference type="EMBL" id="JBBMEX010000007">
    <property type="protein sequence ID" value="MEQ2557864.1"/>
    <property type="molecule type" value="Genomic_DNA"/>
</dbReference>
<keyword evidence="1 6" id="KW-0489">Methyltransferase</keyword>
<evidence type="ECO:0000313" key="7">
    <source>
        <dbReference type="Proteomes" id="UP001454489"/>
    </source>
</evidence>
<evidence type="ECO:0000256" key="2">
    <source>
        <dbReference type="ARBA" id="ARBA00022679"/>
    </source>
</evidence>
<comment type="similarity">
    <text evidence="4">Belongs to the N(4)/N(6)-methyltransferase family.</text>
</comment>
<evidence type="ECO:0000256" key="4">
    <source>
        <dbReference type="RuleBase" id="RU362026"/>
    </source>
</evidence>
<dbReference type="GO" id="GO:0008168">
    <property type="term" value="F:methyltransferase activity"/>
    <property type="evidence" value="ECO:0007669"/>
    <property type="project" value="UniProtKB-KW"/>
</dbReference>
<evidence type="ECO:0000256" key="1">
    <source>
        <dbReference type="ARBA" id="ARBA00022603"/>
    </source>
</evidence>
<accession>A0ABV1HDT4</accession>
<name>A0ABV1HDT4_9FIRM</name>
<evidence type="ECO:0000259" key="5">
    <source>
        <dbReference type="Pfam" id="PF01555"/>
    </source>
</evidence>
<evidence type="ECO:0000313" key="6">
    <source>
        <dbReference type="EMBL" id="MEQ2557864.1"/>
    </source>
</evidence>
<dbReference type="Pfam" id="PF01555">
    <property type="entry name" value="N6_N4_Mtase"/>
    <property type="match status" value="1"/>
</dbReference>
<evidence type="ECO:0000256" key="3">
    <source>
        <dbReference type="ARBA" id="ARBA00022747"/>
    </source>
</evidence>